<comment type="caution">
    <text evidence="5">The sequence shown here is derived from an EMBL/GenBank/DDBJ whole genome shotgun (WGS) entry which is preliminary data.</text>
</comment>
<keyword evidence="4" id="KW-0812">Transmembrane</keyword>
<keyword evidence="2" id="KW-0689">Ribosomal protein</keyword>
<feature type="transmembrane region" description="Helical" evidence="4">
    <location>
        <begin position="429"/>
        <end position="450"/>
    </location>
</feature>
<accession>A0ABR4MXP1</accession>
<name>A0ABR4MXP1_9FUNG</name>
<keyword evidence="4" id="KW-0472">Membrane</keyword>
<evidence type="ECO:0000313" key="6">
    <source>
        <dbReference type="Proteomes" id="UP001527925"/>
    </source>
</evidence>
<dbReference type="InterPro" id="IPR038579">
    <property type="entry name" value="Ribosomal_eS21_sf"/>
</dbReference>
<dbReference type="EMBL" id="JADGIZ020000078">
    <property type="protein sequence ID" value="KAL2912032.1"/>
    <property type="molecule type" value="Genomic_DNA"/>
</dbReference>
<comment type="similarity">
    <text evidence="1">Belongs to the eukaryotic ribosomal protein eS21 family.</text>
</comment>
<feature type="transmembrane region" description="Helical" evidence="4">
    <location>
        <begin position="390"/>
        <end position="409"/>
    </location>
</feature>
<evidence type="ECO:0000313" key="5">
    <source>
        <dbReference type="EMBL" id="KAL2912032.1"/>
    </source>
</evidence>
<dbReference type="Proteomes" id="UP001527925">
    <property type="component" value="Unassembled WGS sequence"/>
</dbReference>
<dbReference type="Pfam" id="PF01249">
    <property type="entry name" value="Ribosomal_S21e"/>
    <property type="match status" value="1"/>
</dbReference>
<dbReference type="Gene3D" id="3.30.1230.20">
    <property type="match status" value="1"/>
</dbReference>
<feature type="transmembrane region" description="Helical" evidence="4">
    <location>
        <begin position="317"/>
        <end position="337"/>
    </location>
</feature>
<feature type="transmembrane region" description="Helical" evidence="4">
    <location>
        <begin position="357"/>
        <end position="383"/>
    </location>
</feature>
<evidence type="ECO:0000256" key="3">
    <source>
        <dbReference type="ARBA" id="ARBA00023274"/>
    </source>
</evidence>
<dbReference type="PROSITE" id="PS00996">
    <property type="entry name" value="RIBOSOMAL_S21E"/>
    <property type="match status" value="1"/>
</dbReference>
<dbReference type="Gene3D" id="1.20.120.1770">
    <property type="match status" value="1"/>
</dbReference>
<dbReference type="InterPro" id="IPR001931">
    <property type="entry name" value="Ribosomal_eS21"/>
</dbReference>
<evidence type="ECO:0000256" key="2">
    <source>
        <dbReference type="ARBA" id="ARBA00022980"/>
    </source>
</evidence>
<protein>
    <recommendedName>
        <fullName evidence="7">Glycosyltransferase 2-like domain-containing protein</fullName>
    </recommendedName>
</protein>
<evidence type="ECO:0000256" key="1">
    <source>
        <dbReference type="ARBA" id="ARBA00010228"/>
    </source>
</evidence>
<dbReference type="SUPFAM" id="SSF53448">
    <property type="entry name" value="Nucleotide-diphospho-sugar transferases"/>
    <property type="match status" value="1"/>
</dbReference>
<sequence>MTKPNFRFLIIAAAIALYFVILALSFWRDEVGEAVGSLAGQFGVVGVSTGVSRTPGRRRIVASLSTFPARMEMLSMALDSLFRQTLPLDAIYVNIPDRVRRFDVPINETQLAADMAALRHRFGPRLLFNRGQDYGPATKLLTTLLNETHPDTLIATFDDDIEYDPNIMHALYESYRKHPDHFIAPACEEIVNLTTREWVYIEDDRVCNGWACAYRGVLYRVGMFDVSIFNYAGVPTGCFIHDDVYFSGFLMRKGIRPYHIALDFSPAMQFLPTVKGLTVGNTEGVRDHQAECIEYFNRFEGYFAEQSRKCRATTPKTGLATLCMIVVTALVAALLRFCPEFFGGEKSSFALLHIHRALGYTTAALMFATAGLATTTTASISYISPLDRTLMVAGLAWSAFWLFIRLRYFKQIRRSLSHIFNYPDAHATSAFRVLTVGAVSLAVQIVDLYIPRKCSATGRLITAKDHASVQINIGDVDATGRLTGTFKTYALSGFVRAAGESDDSLNRLATQDGYLKNVWTYSK</sequence>
<dbReference type="InterPro" id="IPR018279">
    <property type="entry name" value="Ribosomal_eS21_CS"/>
</dbReference>
<keyword evidence="3" id="KW-0687">Ribonucleoprotein</keyword>
<evidence type="ECO:0000256" key="4">
    <source>
        <dbReference type="SAM" id="Phobius"/>
    </source>
</evidence>
<evidence type="ECO:0008006" key="7">
    <source>
        <dbReference type="Google" id="ProtNLM"/>
    </source>
</evidence>
<proteinExistence type="inferred from homology"/>
<reference evidence="5 6" key="1">
    <citation type="submission" date="2023-09" db="EMBL/GenBank/DDBJ databases">
        <title>Pangenome analysis of Batrachochytrium dendrobatidis and related Chytrids.</title>
        <authorList>
            <person name="Yacoub M.N."/>
            <person name="Stajich J.E."/>
            <person name="James T.Y."/>
        </authorList>
    </citation>
    <scope>NUCLEOTIDE SEQUENCE [LARGE SCALE GENOMIC DNA]</scope>
    <source>
        <strain evidence="5 6">JEL0888</strain>
    </source>
</reference>
<gene>
    <name evidence="5" type="ORF">HK105_208461</name>
</gene>
<keyword evidence="6" id="KW-1185">Reference proteome</keyword>
<organism evidence="5 6">
    <name type="scientific">Polyrhizophydium stewartii</name>
    <dbReference type="NCBI Taxonomy" id="2732419"/>
    <lineage>
        <taxon>Eukaryota</taxon>
        <taxon>Fungi</taxon>
        <taxon>Fungi incertae sedis</taxon>
        <taxon>Chytridiomycota</taxon>
        <taxon>Chytridiomycota incertae sedis</taxon>
        <taxon>Chytridiomycetes</taxon>
        <taxon>Rhizophydiales</taxon>
        <taxon>Rhizophydiales incertae sedis</taxon>
        <taxon>Polyrhizophydium</taxon>
    </lineage>
</organism>
<keyword evidence="4" id="KW-1133">Transmembrane helix</keyword>
<dbReference type="InterPro" id="IPR029044">
    <property type="entry name" value="Nucleotide-diphossugar_trans"/>
</dbReference>
<feature type="transmembrane region" description="Helical" evidence="4">
    <location>
        <begin position="6"/>
        <end position="27"/>
    </location>
</feature>
<dbReference type="PANTHER" id="PTHR10442">
    <property type="entry name" value="40S RIBOSOMAL PROTEIN S21"/>
    <property type="match status" value="1"/>
</dbReference>